<name>A0A2P2N9K0_RHIMU</name>
<sequence>MNCMGIMLAVLRVANSPECALSNKTLAQTSIPFKAQCLTNPRNKSMYDEHVQIN</sequence>
<protein>
    <submittedName>
        <fullName evidence="1">Uncharacterized protein</fullName>
    </submittedName>
</protein>
<proteinExistence type="predicted"/>
<accession>A0A2P2N9K0</accession>
<dbReference type="AlphaFoldDB" id="A0A2P2N9K0"/>
<dbReference type="EMBL" id="GGEC01058677">
    <property type="protein sequence ID" value="MBX39161.1"/>
    <property type="molecule type" value="Transcribed_RNA"/>
</dbReference>
<organism evidence="1">
    <name type="scientific">Rhizophora mucronata</name>
    <name type="common">Asiatic mangrove</name>
    <dbReference type="NCBI Taxonomy" id="61149"/>
    <lineage>
        <taxon>Eukaryota</taxon>
        <taxon>Viridiplantae</taxon>
        <taxon>Streptophyta</taxon>
        <taxon>Embryophyta</taxon>
        <taxon>Tracheophyta</taxon>
        <taxon>Spermatophyta</taxon>
        <taxon>Magnoliopsida</taxon>
        <taxon>eudicotyledons</taxon>
        <taxon>Gunneridae</taxon>
        <taxon>Pentapetalae</taxon>
        <taxon>rosids</taxon>
        <taxon>fabids</taxon>
        <taxon>Malpighiales</taxon>
        <taxon>Rhizophoraceae</taxon>
        <taxon>Rhizophora</taxon>
    </lineage>
</organism>
<evidence type="ECO:0000313" key="1">
    <source>
        <dbReference type="EMBL" id="MBX39161.1"/>
    </source>
</evidence>
<reference evidence="1" key="1">
    <citation type="submission" date="2018-02" db="EMBL/GenBank/DDBJ databases">
        <title>Rhizophora mucronata_Transcriptome.</title>
        <authorList>
            <person name="Meera S.P."/>
            <person name="Sreeshan A."/>
            <person name="Augustine A."/>
        </authorList>
    </citation>
    <scope>NUCLEOTIDE SEQUENCE</scope>
    <source>
        <tissue evidence="1">Leaf</tissue>
    </source>
</reference>